<dbReference type="InterPro" id="IPR004017">
    <property type="entry name" value="Cys_rich_dom"/>
</dbReference>
<dbReference type="InterPro" id="IPR051278">
    <property type="entry name" value="HdrB/HdrD_reductase"/>
</dbReference>
<dbReference type="Gene3D" id="1.20.1050.140">
    <property type="match status" value="1"/>
</dbReference>
<organism evidence="3 4">
    <name type="scientific">Pseudodesulfovibrio portus</name>
    <dbReference type="NCBI Taxonomy" id="231439"/>
    <lineage>
        <taxon>Bacteria</taxon>
        <taxon>Pseudomonadati</taxon>
        <taxon>Thermodesulfobacteriota</taxon>
        <taxon>Desulfovibrionia</taxon>
        <taxon>Desulfovibrionales</taxon>
        <taxon>Desulfovibrionaceae</taxon>
    </lineage>
</organism>
<protein>
    <submittedName>
        <fullName evidence="3">Heterodisulfide reductase subunit B</fullName>
    </submittedName>
</protein>
<name>A0ABM8AVP2_9BACT</name>
<dbReference type="PANTHER" id="PTHR42947">
    <property type="entry name" value="COB--COM HETERODISULFIDE REDUCTASE SUBUNIT B 1"/>
    <property type="match status" value="1"/>
</dbReference>
<keyword evidence="4" id="KW-1185">Reference proteome</keyword>
<gene>
    <name evidence="3" type="primary">hdrB</name>
    <name evidence="3" type="ORF">JCM14722_31300</name>
</gene>
<proteinExistence type="predicted"/>
<reference evidence="3" key="1">
    <citation type="submission" date="2022-08" db="EMBL/GenBank/DDBJ databases">
        <title>Genome Sequence of the sulphate-reducing bacterium, Pseudodesulfovibrio portus JCM14722.</title>
        <authorList>
            <person name="Kondo R."/>
            <person name="Kataoka T."/>
        </authorList>
    </citation>
    <scope>NUCLEOTIDE SEQUENCE</scope>
    <source>
        <strain evidence="3">JCM 14722</strain>
    </source>
</reference>
<dbReference type="EMBL" id="AP026708">
    <property type="protein sequence ID" value="BDQ35588.1"/>
    <property type="molecule type" value="Genomic_DNA"/>
</dbReference>
<evidence type="ECO:0000256" key="1">
    <source>
        <dbReference type="ARBA" id="ARBA00023002"/>
    </source>
</evidence>
<dbReference type="RefSeq" id="WP_264982482.1">
    <property type="nucleotide sequence ID" value="NZ_AP026708.1"/>
</dbReference>
<dbReference type="Proteomes" id="UP001061361">
    <property type="component" value="Chromosome"/>
</dbReference>
<sequence length="296" mass="32421">MSPTYAYYPGCSGLGTSAEYDRSTRAVCKTLGIELVDIPDWSCCGSTPAHTVDHALSCALSARNIGQAEKLDVEGIITPCPSCLTNLKTASHRMRNPEFKARVEKLLDEPVENRLPVMSVLQVLFEQVGPRRIADRVTESLSGLRLAPYYGCIMNRPPEIMDFDDCENPIAMDRLMAALGADIAPFPLKVECCGASFGVARKGMVMKLSGKLLDAAEDVRADAMVTACPLCQMNLDLRQKQINAANNARHNMPVFYYTQLIGKALGLGEDSLMLDNLIVRPVGAFRKMEEVRRSAS</sequence>
<evidence type="ECO:0000259" key="2">
    <source>
        <dbReference type="Pfam" id="PF02754"/>
    </source>
</evidence>
<evidence type="ECO:0000313" key="3">
    <source>
        <dbReference type="EMBL" id="BDQ35588.1"/>
    </source>
</evidence>
<feature type="domain" description="Cysteine-rich" evidence="2">
    <location>
        <begin position="149"/>
        <end position="236"/>
    </location>
</feature>
<keyword evidence="1" id="KW-0560">Oxidoreductase</keyword>
<evidence type="ECO:0000313" key="4">
    <source>
        <dbReference type="Proteomes" id="UP001061361"/>
    </source>
</evidence>
<dbReference type="Pfam" id="PF02754">
    <property type="entry name" value="CCG"/>
    <property type="match status" value="2"/>
</dbReference>
<dbReference type="PANTHER" id="PTHR42947:SF1">
    <property type="entry name" value="COB--COM HETERODISULFIDE REDUCTASE SUBUNIT B 1"/>
    <property type="match status" value="1"/>
</dbReference>
<feature type="domain" description="Cysteine-rich" evidence="2">
    <location>
        <begin position="5"/>
        <end position="88"/>
    </location>
</feature>
<accession>A0ABM8AVP2</accession>